<gene>
    <name evidence="1" type="ORF">GGQ67_000392</name>
</gene>
<dbReference type="EMBL" id="JACIDW010000001">
    <property type="protein sequence ID" value="MBB3962774.1"/>
    <property type="molecule type" value="Genomic_DNA"/>
</dbReference>
<dbReference type="InterPro" id="IPR008884">
    <property type="entry name" value="TylF_MeTrfase"/>
</dbReference>
<proteinExistence type="predicted"/>
<dbReference type="Pfam" id="PF05711">
    <property type="entry name" value="TylF"/>
    <property type="match status" value="1"/>
</dbReference>
<organism evidence="1 2">
    <name type="scientific">Rhizobium metallidurans</name>
    <dbReference type="NCBI Taxonomy" id="1265931"/>
    <lineage>
        <taxon>Bacteria</taxon>
        <taxon>Pseudomonadati</taxon>
        <taxon>Pseudomonadota</taxon>
        <taxon>Alphaproteobacteria</taxon>
        <taxon>Hyphomicrobiales</taxon>
        <taxon>Rhizobiaceae</taxon>
        <taxon>Rhizobium/Agrobacterium group</taxon>
        <taxon>Rhizobium</taxon>
    </lineage>
</organism>
<dbReference type="PANTHER" id="PTHR40036">
    <property type="entry name" value="MACROCIN O-METHYLTRANSFERASE"/>
    <property type="match status" value="1"/>
</dbReference>
<reference evidence="1 2" key="1">
    <citation type="submission" date="2020-08" db="EMBL/GenBank/DDBJ databases">
        <title>Genomic Encyclopedia of Type Strains, Phase IV (KMG-IV): sequencing the most valuable type-strain genomes for metagenomic binning, comparative biology and taxonomic classification.</title>
        <authorList>
            <person name="Goeker M."/>
        </authorList>
    </citation>
    <scope>NUCLEOTIDE SEQUENCE [LARGE SCALE GENOMIC DNA]</scope>
    <source>
        <strain evidence="1 2">DSM 26575</strain>
    </source>
</reference>
<evidence type="ECO:0000313" key="2">
    <source>
        <dbReference type="Proteomes" id="UP000582090"/>
    </source>
</evidence>
<dbReference type="PANTHER" id="PTHR40036:SF1">
    <property type="entry name" value="MACROCIN O-METHYLTRANSFERASE"/>
    <property type="match status" value="1"/>
</dbReference>
<dbReference type="EC" id="6.3.5.4" evidence="1"/>
<protein>
    <submittedName>
        <fullName evidence="1">Asparagine synthase (Glutamine-hydrolyzing)</fullName>
        <ecNumber evidence="1">6.3.5.4</ecNumber>
    </submittedName>
</protein>
<dbReference type="GO" id="GO:0004066">
    <property type="term" value="F:asparagine synthase (glutamine-hydrolyzing) activity"/>
    <property type="evidence" value="ECO:0007669"/>
    <property type="project" value="UniProtKB-EC"/>
</dbReference>
<dbReference type="AlphaFoldDB" id="A0A7W6CML1"/>
<sequence length="249" mass="27428">MMEAISRVAHAARWRIGALSERARRSAYPKAVRQTWSRVRDENLSYTTDRQLHQLLEVVRRTAPSGALIIETGCARGGSAILMCSAKAPLRPMRVYDLFAMLPPPSEHDGEDMRARYAEIAAGDAVGLGGDQYYLYDEDLMATVTNNFARFGYAVGANNVQLIKGKAQDTVAVAEPVALANIDVDWYEPVTACLERIMPHVIVGGAVALRAYSDWSGCRKATDDYFSRVGREGLTFDTSAGHLLVTRTR</sequence>
<accession>A0A7W6CML1</accession>
<dbReference type="Gene3D" id="3.40.50.150">
    <property type="entry name" value="Vaccinia Virus protein VP39"/>
    <property type="match status" value="1"/>
</dbReference>
<name>A0A7W6CML1_9HYPH</name>
<keyword evidence="2" id="KW-1185">Reference proteome</keyword>
<dbReference type="Proteomes" id="UP000582090">
    <property type="component" value="Unassembled WGS sequence"/>
</dbReference>
<keyword evidence="1" id="KW-0436">Ligase</keyword>
<evidence type="ECO:0000313" key="1">
    <source>
        <dbReference type="EMBL" id="MBB3962774.1"/>
    </source>
</evidence>
<dbReference type="InterPro" id="IPR029063">
    <property type="entry name" value="SAM-dependent_MTases_sf"/>
</dbReference>
<comment type="caution">
    <text evidence="1">The sequence shown here is derived from an EMBL/GenBank/DDBJ whole genome shotgun (WGS) entry which is preliminary data.</text>
</comment>